<evidence type="ECO:0000313" key="9">
    <source>
        <dbReference type="EMBL" id="MCY3054090.1"/>
    </source>
</evidence>
<dbReference type="InterPro" id="IPR004562">
    <property type="entry name" value="LipoylTrfase_LipoateP_Ligase"/>
</dbReference>
<dbReference type="EC" id="6.3.1.20" evidence="3"/>
<dbReference type="Gene3D" id="3.30.390.50">
    <property type="entry name" value="CO dehydrogenase flavoprotein, C-terminal domain"/>
    <property type="match status" value="1"/>
</dbReference>
<dbReference type="InterPro" id="IPR045864">
    <property type="entry name" value="aa-tRNA-synth_II/BPL/LPL"/>
</dbReference>
<evidence type="ECO:0000256" key="2">
    <source>
        <dbReference type="ARBA" id="ARBA00005124"/>
    </source>
</evidence>
<name>A0A0X8FF51_9LACT</name>
<dbReference type="PANTHER" id="PTHR12561:SF3">
    <property type="entry name" value="LIPOYLTRANSFERASE 1, MITOCHONDRIAL"/>
    <property type="match status" value="1"/>
</dbReference>
<gene>
    <name evidence="10" type="ORF">I6G68_03360</name>
    <name evidence="9" type="ORF">ODY43_08870</name>
</gene>
<dbReference type="InterPro" id="IPR019491">
    <property type="entry name" value="Lipoate_protein_ligase_C"/>
</dbReference>
<protein>
    <recommendedName>
        <fullName evidence="3">lipoate--protein ligase</fullName>
        <ecNumber evidence="3">6.3.1.20</ecNumber>
    </recommendedName>
</protein>
<dbReference type="FunFam" id="3.30.930.10:FF:000072">
    <property type="entry name" value="Lipoate--protein ligase"/>
    <property type="match status" value="1"/>
</dbReference>
<dbReference type="RefSeq" id="WP_060778634.1">
    <property type="nucleotide sequence ID" value="NZ_CAJHLF010000017.1"/>
</dbReference>
<comment type="pathway">
    <text evidence="1">Protein modification; protein lipoylation via exogenous pathway; protein N(6)-(lipoyl)lysine from lipoate: step 2/2.</text>
</comment>
<dbReference type="NCBIfam" id="TIGR00545">
    <property type="entry name" value="lipoyltrans"/>
    <property type="match status" value="1"/>
</dbReference>
<sequence length="342" mass="38910">MYLIDLKRDGQRIYDGSLALAAQVYAQSHIFLDEDILFPYMCDPKVEIGKYQNARAEVNQDYIDQENIQVVRRDTGGGAVYCDRGAINVCFLADHKSNDLFGNFEKMYQPGIKALEDMGVQGLHTKGRNDMYLGDKKVSGAAMTLVGDRVYGGFSLLFDIDAEAMVKALNPNQKKIISKGIKSVKSRVAPIRPALAPEFQVMSMDELFEALVCRLFGVENFGQIKQYELTEEDWQGIDQLAKEKYKNWDWNYGKAPQYTYNRDDHFDQVGTVEISIEVEEGKISHCKIWGDFFGQADIAELEKQLIGVKMRRDDLLKALEKVQLENYISHMTPELLVDLILS</sequence>
<evidence type="ECO:0000256" key="4">
    <source>
        <dbReference type="ARBA" id="ARBA00022598"/>
    </source>
</evidence>
<reference evidence="10 11" key="1">
    <citation type="submission" date="2020-12" db="EMBL/GenBank/DDBJ databases">
        <title>FDA dAtabase for Regulatory Grade micrObial Sequences (FDA-ARGOS): Supporting development and validation of Infectious Disease Dx tests.</title>
        <authorList>
            <person name="Sproer C."/>
            <person name="Gronow S."/>
            <person name="Severitt S."/>
            <person name="Schroder I."/>
            <person name="Tallon L."/>
            <person name="Sadzewicz L."/>
            <person name="Zhao X."/>
            <person name="Boylan J."/>
            <person name="Ott S."/>
            <person name="Bowen H."/>
            <person name="Vavikolanu K."/>
            <person name="Mehta A."/>
            <person name="Aluvathingal J."/>
            <person name="Nadendla S."/>
            <person name="Lowell S."/>
            <person name="Myers T."/>
            <person name="Yan Y."/>
            <person name="Sichtig H."/>
        </authorList>
    </citation>
    <scope>NUCLEOTIDE SEQUENCE [LARGE SCALE GENOMIC DNA]</scope>
    <source>
        <strain evidence="10 11">FDAARGOS_911</strain>
    </source>
</reference>
<keyword evidence="4 10" id="KW-0436">Ligase</keyword>
<dbReference type="AlphaFoldDB" id="A0A0X8FF51"/>
<dbReference type="Pfam" id="PF21948">
    <property type="entry name" value="LplA-B_cat"/>
    <property type="match status" value="1"/>
</dbReference>
<comment type="pathway">
    <text evidence="2">Protein modification; protein lipoylation via exogenous pathway; protein N(6)-(lipoyl)lysine from lipoate: step 1/2.</text>
</comment>
<dbReference type="Proteomes" id="UP001069145">
    <property type="component" value="Unassembled WGS sequence"/>
</dbReference>
<keyword evidence="12" id="KW-1185">Reference proteome</keyword>
<evidence type="ECO:0000256" key="6">
    <source>
        <dbReference type="ARBA" id="ARBA00022840"/>
    </source>
</evidence>
<dbReference type="Proteomes" id="UP000594771">
    <property type="component" value="Chromosome"/>
</dbReference>
<evidence type="ECO:0000256" key="3">
    <source>
        <dbReference type="ARBA" id="ARBA00012367"/>
    </source>
</evidence>
<dbReference type="GO" id="GO:0009249">
    <property type="term" value="P:protein lipoylation"/>
    <property type="evidence" value="ECO:0007669"/>
    <property type="project" value="InterPro"/>
</dbReference>
<evidence type="ECO:0000313" key="11">
    <source>
        <dbReference type="Proteomes" id="UP000594771"/>
    </source>
</evidence>
<dbReference type="Pfam" id="PF10437">
    <property type="entry name" value="Lip_prot_lig_C"/>
    <property type="match status" value="1"/>
</dbReference>
<dbReference type="PANTHER" id="PTHR12561">
    <property type="entry name" value="LIPOATE-PROTEIN LIGASE"/>
    <property type="match status" value="1"/>
</dbReference>
<dbReference type="Gene3D" id="3.30.930.10">
    <property type="entry name" value="Bira Bifunctional Protein, Domain 2"/>
    <property type="match status" value="1"/>
</dbReference>
<dbReference type="EMBL" id="JAOTML010000013">
    <property type="protein sequence ID" value="MCY3054090.1"/>
    <property type="molecule type" value="Genomic_DNA"/>
</dbReference>
<evidence type="ECO:0000259" key="8">
    <source>
        <dbReference type="PROSITE" id="PS51733"/>
    </source>
</evidence>
<evidence type="ECO:0000313" key="12">
    <source>
        <dbReference type="Proteomes" id="UP001069145"/>
    </source>
</evidence>
<proteinExistence type="predicted"/>
<evidence type="ECO:0000313" key="10">
    <source>
        <dbReference type="EMBL" id="QPS02120.1"/>
    </source>
</evidence>
<dbReference type="OrthoDB" id="9788148at2"/>
<dbReference type="GO" id="GO:0005524">
    <property type="term" value="F:ATP binding"/>
    <property type="evidence" value="ECO:0007669"/>
    <property type="project" value="UniProtKB-KW"/>
</dbReference>
<dbReference type="UniPathway" id="UPA00537">
    <property type="reaction ID" value="UER00594"/>
</dbReference>
<reference evidence="9" key="2">
    <citation type="submission" date="2022-09" db="EMBL/GenBank/DDBJ databases">
        <title>Aerococcus urinae taxonomy study.</title>
        <authorList>
            <person name="Christensen J."/>
            <person name="Senneby E."/>
        </authorList>
    </citation>
    <scope>NUCLEOTIDE SEQUENCE</scope>
    <source>
        <strain evidence="9">NLD-066-U95</strain>
    </source>
</reference>
<dbReference type="GeneID" id="35767050"/>
<evidence type="ECO:0000256" key="1">
    <source>
        <dbReference type="ARBA" id="ARBA00005085"/>
    </source>
</evidence>
<keyword evidence="6" id="KW-0067">ATP-binding</keyword>
<feature type="domain" description="BPL/LPL catalytic" evidence="8">
    <location>
        <begin position="31"/>
        <end position="220"/>
    </location>
</feature>
<dbReference type="GO" id="GO:0017118">
    <property type="term" value="F:lipoyltransferase activity"/>
    <property type="evidence" value="ECO:0007669"/>
    <property type="project" value="TreeGrafter"/>
</dbReference>
<dbReference type="KEGG" id="aun:AWM73_06670"/>
<accession>A0A0X8FF51</accession>
<dbReference type="GO" id="GO:0005737">
    <property type="term" value="C:cytoplasm"/>
    <property type="evidence" value="ECO:0007669"/>
    <property type="project" value="TreeGrafter"/>
</dbReference>
<dbReference type="SUPFAM" id="SSF55681">
    <property type="entry name" value="Class II aaRS and biotin synthetases"/>
    <property type="match status" value="1"/>
</dbReference>
<dbReference type="SUPFAM" id="SSF82649">
    <property type="entry name" value="SufE/NifU"/>
    <property type="match status" value="1"/>
</dbReference>
<evidence type="ECO:0000256" key="7">
    <source>
        <dbReference type="ARBA" id="ARBA00048037"/>
    </source>
</evidence>
<comment type="catalytic activity">
    <reaction evidence="7">
        <text>L-lysyl-[lipoyl-carrier protein] + (R)-lipoate + ATP = N(6)-[(R)-lipoyl]-L-lysyl-[lipoyl-carrier protein] + AMP + diphosphate + H(+)</text>
        <dbReference type="Rhea" id="RHEA:49288"/>
        <dbReference type="Rhea" id="RHEA-COMP:10500"/>
        <dbReference type="Rhea" id="RHEA-COMP:10502"/>
        <dbReference type="ChEBI" id="CHEBI:15378"/>
        <dbReference type="ChEBI" id="CHEBI:29969"/>
        <dbReference type="ChEBI" id="CHEBI:30616"/>
        <dbReference type="ChEBI" id="CHEBI:33019"/>
        <dbReference type="ChEBI" id="CHEBI:83088"/>
        <dbReference type="ChEBI" id="CHEBI:83099"/>
        <dbReference type="ChEBI" id="CHEBI:456215"/>
        <dbReference type="EC" id="6.3.1.20"/>
    </reaction>
</comment>
<dbReference type="InterPro" id="IPR004143">
    <property type="entry name" value="BPL_LPL_catalytic"/>
</dbReference>
<keyword evidence="5" id="KW-0547">Nucleotide-binding</keyword>
<organism evidence="10 11">
    <name type="scientific">Aerococcus urinae</name>
    <dbReference type="NCBI Taxonomy" id="1376"/>
    <lineage>
        <taxon>Bacteria</taxon>
        <taxon>Bacillati</taxon>
        <taxon>Bacillota</taxon>
        <taxon>Bacilli</taxon>
        <taxon>Lactobacillales</taxon>
        <taxon>Aerococcaceae</taxon>
        <taxon>Aerococcus</taxon>
    </lineage>
</organism>
<dbReference type="CDD" id="cd16443">
    <property type="entry name" value="LplA"/>
    <property type="match status" value="1"/>
</dbReference>
<dbReference type="EMBL" id="CP065662">
    <property type="protein sequence ID" value="QPS02120.1"/>
    <property type="molecule type" value="Genomic_DNA"/>
</dbReference>
<evidence type="ECO:0000256" key="5">
    <source>
        <dbReference type="ARBA" id="ARBA00022741"/>
    </source>
</evidence>
<dbReference type="GO" id="GO:0016979">
    <property type="term" value="F:lipoate-protein ligase activity"/>
    <property type="evidence" value="ECO:0007669"/>
    <property type="project" value="UniProtKB-EC"/>
</dbReference>
<dbReference type="PROSITE" id="PS51733">
    <property type="entry name" value="BPL_LPL_CATALYTIC"/>
    <property type="match status" value="1"/>
</dbReference>